<dbReference type="AlphaFoldDB" id="G7KMM0"/>
<name>G7KMM0_MEDTR</name>
<gene>
    <name evidence="1" type="ordered locus">MTR_6g082580</name>
</gene>
<dbReference type="PaxDb" id="3880-AES76633"/>
<dbReference type="EMBL" id="CM001222">
    <property type="protein sequence ID" value="AES76633.1"/>
    <property type="molecule type" value="Genomic_DNA"/>
</dbReference>
<dbReference type="Proteomes" id="UP000002051">
    <property type="component" value="Chromosome 6"/>
</dbReference>
<evidence type="ECO:0000313" key="1">
    <source>
        <dbReference type="EMBL" id="AES76633.1"/>
    </source>
</evidence>
<keyword evidence="1" id="KW-0472">Membrane</keyword>
<reference evidence="2" key="3">
    <citation type="submission" date="2015-04" db="UniProtKB">
        <authorList>
            <consortium name="EnsemblPlants"/>
        </authorList>
    </citation>
    <scope>IDENTIFICATION</scope>
    <source>
        <strain evidence="2">cv. Jemalong A17</strain>
    </source>
</reference>
<keyword evidence="3" id="KW-1185">Reference proteome</keyword>
<reference evidence="1 3" key="2">
    <citation type="journal article" date="2014" name="BMC Genomics">
        <title>An improved genome release (version Mt4.0) for the model legume Medicago truncatula.</title>
        <authorList>
            <person name="Tang H."/>
            <person name="Krishnakumar V."/>
            <person name="Bidwell S."/>
            <person name="Rosen B."/>
            <person name="Chan A."/>
            <person name="Zhou S."/>
            <person name="Gentzbittel L."/>
            <person name="Childs K.L."/>
            <person name="Yandell M."/>
            <person name="Gundlach H."/>
            <person name="Mayer K.F."/>
            <person name="Schwartz D.C."/>
            <person name="Town C.D."/>
        </authorList>
    </citation>
    <scope>GENOME REANNOTATION</scope>
    <source>
        <strain evidence="2 3">cv. Jemalong A17</strain>
    </source>
</reference>
<sequence>MVNSSQIQDPNKEWDSNPCPFGPVPETGALDQLGHLDFLIIFGMFNIYYMLHDRSVILFVYVYVLLTWE</sequence>
<accession>G7KMM0</accession>
<evidence type="ECO:0000313" key="3">
    <source>
        <dbReference type="Proteomes" id="UP000002051"/>
    </source>
</evidence>
<keyword evidence="1" id="KW-0812">Transmembrane</keyword>
<reference evidence="1 3" key="1">
    <citation type="journal article" date="2011" name="Nature">
        <title>The Medicago genome provides insight into the evolution of rhizobial symbioses.</title>
        <authorList>
            <person name="Young N.D."/>
            <person name="Debelle F."/>
            <person name="Oldroyd G.E."/>
            <person name="Geurts R."/>
            <person name="Cannon S.B."/>
            <person name="Udvardi M.K."/>
            <person name="Benedito V.A."/>
            <person name="Mayer K.F."/>
            <person name="Gouzy J."/>
            <person name="Schoof H."/>
            <person name="Van de Peer Y."/>
            <person name="Proost S."/>
            <person name="Cook D.R."/>
            <person name="Meyers B.C."/>
            <person name="Spannagl M."/>
            <person name="Cheung F."/>
            <person name="De Mita S."/>
            <person name="Krishnakumar V."/>
            <person name="Gundlach H."/>
            <person name="Zhou S."/>
            <person name="Mudge J."/>
            <person name="Bharti A.K."/>
            <person name="Murray J.D."/>
            <person name="Naoumkina M.A."/>
            <person name="Rosen B."/>
            <person name="Silverstein K.A."/>
            <person name="Tang H."/>
            <person name="Rombauts S."/>
            <person name="Zhao P.X."/>
            <person name="Zhou P."/>
            <person name="Barbe V."/>
            <person name="Bardou P."/>
            <person name="Bechner M."/>
            <person name="Bellec A."/>
            <person name="Berger A."/>
            <person name="Berges H."/>
            <person name="Bidwell S."/>
            <person name="Bisseling T."/>
            <person name="Choisne N."/>
            <person name="Couloux A."/>
            <person name="Denny R."/>
            <person name="Deshpande S."/>
            <person name="Dai X."/>
            <person name="Doyle J.J."/>
            <person name="Dudez A.M."/>
            <person name="Farmer A.D."/>
            <person name="Fouteau S."/>
            <person name="Franken C."/>
            <person name="Gibelin C."/>
            <person name="Gish J."/>
            <person name="Goldstein S."/>
            <person name="Gonzalez A.J."/>
            <person name="Green P.J."/>
            <person name="Hallab A."/>
            <person name="Hartog M."/>
            <person name="Hua A."/>
            <person name="Humphray S.J."/>
            <person name="Jeong D.H."/>
            <person name="Jing Y."/>
            <person name="Jocker A."/>
            <person name="Kenton S.M."/>
            <person name="Kim D.J."/>
            <person name="Klee K."/>
            <person name="Lai H."/>
            <person name="Lang C."/>
            <person name="Lin S."/>
            <person name="Macmil S.L."/>
            <person name="Magdelenat G."/>
            <person name="Matthews L."/>
            <person name="McCorrison J."/>
            <person name="Monaghan E.L."/>
            <person name="Mun J.H."/>
            <person name="Najar F.Z."/>
            <person name="Nicholson C."/>
            <person name="Noirot C."/>
            <person name="O'Bleness M."/>
            <person name="Paule C.R."/>
            <person name="Poulain J."/>
            <person name="Prion F."/>
            <person name="Qin B."/>
            <person name="Qu C."/>
            <person name="Retzel E.F."/>
            <person name="Riddle C."/>
            <person name="Sallet E."/>
            <person name="Samain S."/>
            <person name="Samson N."/>
            <person name="Sanders I."/>
            <person name="Saurat O."/>
            <person name="Scarpelli C."/>
            <person name="Schiex T."/>
            <person name="Segurens B."/>
            <person name="Severin A.J."/>
            <person name="Sherrier D.J."/>
            <person name="Shi R."/>
            <person name="Sims S."/>
            <person name="Singer S.R."/>
            <person name="Sinharoy S."/>
            <person name="Sterck L."/>
            <person name="Viollet A."/>
            <person name="Wang B.B."/>
            <person name="Wang K."/>
            <person name="Wang M."/>
            <person name="Wang X."/>
            <person name="Warfsmann J."/>
            <person name="Weissenbach J."/>
            <person name="White D.D."/>
            <person name="White J.D."/>
            <person name="Wiley G.B."/>
            <person name="Wincker P."/>
            <person name="Xing Y."/>
            <person name="Yang L."/>
            <person name="Yao Z."/>
            <person name="Ying F."/>
            <person name="Zhai J."/>
            <person name="Zhou L."/>
            <person name="Zuber A."/>
            <person name="Denarie J."/>
            <person name="Dixon R.A."/>
            <person name="May G.D."/>
            <person name="Schwartz D.C."/>
            <person name="Rogers J."/>
            <person name="Quetier F."/>
            <person name="Town C.D."/>
            <person name="Roe B.A."/>
        </authorList>
    </citation>
    <scope>NUCLEOTIDE SEQUENCE [LARGE SCALE GENOMIC DNA]</scope>
    <source>
        <strain evidence="1">A17</strain>
        <strain evidence="2 3">cv. Jemalong A17</strain>
    </source>
</reference>
<dbReference type="HOGENOM" id="CLU_2779716_0_0_1"/>
<dbReference type="EnsemblPlants" id="AES76633">
    <property type="protein sequence ID" value="AES76633"/>
    <property type="gene ID" value="MTR_6g082580"/>
</dbReference>
<organism evidence="1 3">
    <name type="scientific">Medicago truncatula</name>
    <name type="common">Barrel medic</name>
    <name type="synonym">Medicago tribuloides</name>
    <dbReference type="NCBI Taxonomy" id="3880"/>
    <lineage>
        <taxon>Eukaryota</taxon>
        <taxon>Viridiplantae</taxon>
        <taxon>Streptophyta</taxon>
        <taxon>Embryophyta</taxon>
        <taxon>Tracheophyta</taxon>
        <taxon>Spermatophyta</taxon>
        <taxon>Magnoliopsida</taxon>
        <taxon>eudicotyledons</taxon>
        <taxon>Gunneridae</taxon>
        <taxon>Pentapetalae</taxon>
        <taxon>rosids</taxon>
        <taxon>fabids</taxon>
        <taxon>Fabales</taxon>
        <taxon>Fabaceae</taxon>
        <taxon>Papilionoideae</taxon>
        <taxon>50 kb inversion clade</taxon>
        <taxon>NPAAA clade</taxon>
        <taxon>Hologalegina</taxon>
        <taxon>IRL clade</taxon>
        <taxon>Trifolieae</taxon>
        <taxon>Medicago</taxon>
    </lineage>
</organism>
<evidence type="ECO:0000313" key="2">
    <source>
        <dbReference type="EnsemblPlants" id="AES76633"/>
    </source>
</evidence>
<proteinExistence type="predicted"/>
<protein>
    <submittedName>
        <fullName evidence="1">Transmembrane protein, putative</fullName>
    </submittedName>
</protein>